<feature type="region of interest" description="Disordered" evidence="1">
    <location>
        <begin position="1"/>
        <end position="57"/>
    </location>
</feature>
<sequence>MEPQRSPSATRTRDTCGAAERARGAPAIRSRRACTRGEPRRVTRRTTAPPPAAFSTEHAWEGRGGERVRVFPSPDFSCYLSRRLRLHPPSQAAPEPSRAPLSQARAEPRVLRWAAPFSYRATRVRTWAAAHKEYGAR</sequence>
<protein>
    <submittedName>
        <fullName evidence="2">Uncharacterized protein</fullName>
    </submittedName>
</protein>
<evidence type="ECO:0000313" key="2">
    <source>
        <dbReference type="EMBL" id="KAG2568043.1"/>
    </source>
</evidence>
<reference evidence="2" key="1">
    <citation type="submission" date="2020-05" db="EMBL/GenBank/DDBJ databases">
        <title>WGS assembly of Panicum virgatum.</title>
        <authorList>
            <person name="Lovell J.T."/>
            <person name="Jenkins J."/>
            <person name="Shu S."/>
            <person name="Juenger T.E."/>
            <person name="Schmutz J."/>
        </authorList>
    </citation>
    <scope>NUCLEOTIDE SEQUENCE</scope>
    <source>
        <strain evidence="2">AP13</strain>
    </source>
</reference>
<proteinExistence type="predicted"/>
<evidence type="ECO:0000256" key="1">
    <source>
        <dbReference type="SAM" id="MobiDB-lite"/>
    </source>
</evidence>
<organism evidence="2 3">
    <name type="scientific">Panicum virgatum</name>
    <name type="common">Blackwell switchgrass</name>
    <dbReference type="NCBI Taxonomy" id="38727"/>
    <lineage>
        <taxon>Eukaryota</taxon>
        <taxon>Viridiplantae</taxon>
        <taxon>Streptophyta</taxon>
        <taxon>Embryophyta</taxon>
        <taxon>Tracheophyta</taxon>
        <taxon>Spermatophyta</taxon>
        <taxon>Magnoliopsida</taxon>
        <taxon>Liliopsida</taxon>
        <taxon>Poales</taxon>
        <taxon>Poaceae</taxon>
        <taxon>PACMAD clade</taxon>
        <taxon>Panicoideae</taxon>
        <taxon>Panicodae</taxon>
        <taxon>Paniceae</taxon>
        <taxon>Panicinae</taxon>
        <taxon>Panicum</taxon>
        <taxon>Panicum sect. Hiantes</taxon>
    </lineage>
</organism>
<evidence type="ECO:0000313" key="3">
    <source>
        <dbReference type="Proteomes" id="UP000823388"/>
    </source>
</evidence>
<gene>
    <name evidence="2" type="ORF">PVAP13_7NG287424</name>
</gene>
<keyword evidence="3" id="KW-1185">Reference proteome</keyword>
<dbReference type="EMBL" id="CM029050">
    <property type="protein sequence ID" value="KAG2568043.1"/>
    <property type="molecule type" value="Genomic_DNA"/>
</dbReference>
<dbReference type="Proteomes" id="UP000823388">
    <property type="component" value="Chromosome 7N"/>
</dbReference>
<accession>A0A8T0Q1N4</accession>
<dbReference type="AlphaFoldDB" id="A0A8T0Q1N4"/>
<feature type="compositionally biased region" description="Polar residues" evidence="1">
    <location>
        <begin position="1"/>
        <end position="10"/>
    </location>
</feature>
<comment type="caution">
    <text evidence="2">The sequence shown here is derived from an EMBL/GenBank/DDBJ whole genome shotgun (WGS) entry which is preliminary data.</text>
</comment>
<name>A0A8T0Q1N4_PANVG</name>